<organism evidence="1 2">
    <name type="scientific">Spizellomyces punctatus (strain DAOM BR117)</name>
    <dbReference type="NCBI Taxonomy" id="645134"/>
    <lineage>
        <taxon>Eukaryota</taxon>
        <taxon>Fungi</taxon>
        <taxon>Fungi incertae sedis</taxon>
        <taxon>Chytridiomycota</taxon>
        <taxon>Chytridiomycota incertae sedis</taxon>
        <taxon>Chytridiomycetes</taxon>
        <taxon>Spizellomycetales</taxon>
        <taxon>Spizellomycetaceae</taxon>
        <taxon>Spizellomyces</taxon>
    </lineage>
</organism>
<keyword evidence="2" id="KW-1185">Reference proteome</keyword>
<dbReference type="OrthoDB" id="10365566at2759"/>
<dbReference type="VEuPathDB" id="FungiDB:SPPG_07936"/>
<accession>A0A0L0H688</accession>
<dbReference type="RefSeq" id="XP_016604767.1">
    <property type="nucleotide sequence ID" value="XM_016756086.1"/>
</dbReference>
<dbReference type="Proteomes" id="UP000053201">
    <property type="component" value="Unassembled WGS sequence"/>
</dbReference>
<dbReference type="GeneID" id="27691119"/>
<name>A0A0L0H688_SPIPD</name>
<dbReference type="InParanoid" id="A0A0L0H688"/>
<dbReference type="AlphaFoldDB" id="A0A0L0H688"/>
<gene>
    <name evidence="1" type="ORF">SPPG_07936</name>
</gene>
<proteinExistence type="predicted"/>
<evidence type="ECO:0000313" key="1">
    <source>
        <dbReference type="EMBL" id="KNC96727.1"/>
    </source>
</evidence>
<reference evidence="1 2" key="1">
    <citation type="submission" date="2009-08" db="EMBL/GenBank/DDBJ databases">
        <title>The Genome Sequence of Spizellomyces punctatus strain DAOM BR117.</title>
        <authorList>
            <consortium name="The Broad Institute Genome Sequencing Platform"/>
            <person name="Russ C."/>
            <person name="Cuomo C."/>
            <person name="Shea T."/>
            <person name="Young S.K."/>
            <person name="Zeng Q."/>
            <person name="Koehrsen M."/>
            <person name="Haas B."/>
            <person name="Borodovsky M."/>
            <person name="Guigo R."/>
            <person name="Alvarado L."/>
            <person name="Berlin A."/>
            <person name="Bochicchio J."/>
            <person name="Borenstein D."/>
            <person name="Chapman S."/>
            <person name="Chen Z."/>
            <person name="Engels R."/>
            <person name="Freedman E."/>
            <person name="Gellesch M."/>
            <person name="Goldberg J."/>
            <person name="Griggs A."/>
            <person name="Gujja S."/>
            <person name="Heiman D."/>
            <person name="Hepburn T."/>
            <person name="Howarth C."/>
            <person name="Jen D."/>
            <person name="Larson L."/>
            <person name="Lewis B."/>
            <person name="Mehta T."/>
            <person name="Park D."/>
            <person name="Pearson M."/>
            <person name="Roberts A."/>
            <person name="Saif S."/>
            <person name="Shenoy N."/>
            <person name="Sisk P."/>
            <person name="Stolte C."/>
            <person name="Sykes S."/>
            <person name="Thomson T."/>
            <person name="Walk T."/>
            <person name="White J."/>
            <person name="Yandava C."/>
            <person name="Burger G."/>
            <person name="Gray M.W."/>
            <person name="Holland P.W.H."/>
            <person name="King N."/>
            <person name="Lang F.B.F."/>
            <person name="Roger A.J."/>
            <person name="Ruiz-Trillo I."/>
            <person name="Lander E."/>
            <person name="Nusbaum C."/>
        </authorList>
    </citation>
    <scope>NUCLEOTIDE SEQUENCE [LARGE SCALE GENOMIC DNA]</scope>
    <source>
        <strain evidence="1 2">DAOM BR117</strain>
    </source>
</reference>
<protein>
    <submittedName>
        <fullName evidence="1">Uncharacterized protein</fullName>
    </submittedName>
</protein>
<sequence>MTTEHHPETPTIQQPVVGWTDTIFLPFDIDYSSHKKQLAEIAEAAKVMMGYDAKEDVLRVTGDTEHEIRDW</sequence>
<evidence type="ECO:0000313" key="2">
    <source>
        <dbReference type="Proteomes" id="UP000053201"/>
    </source>
</evidence>
<dbReference type="EMBL" id="KQ257467">
    <property type="protein sequence ID" value="KNC96727.1"/>
    <property type="molecule type" value="Genomic_DNA"/>
</dbReference>